<dbReference type="InterPro" id="IPR058748">
    <property type="entry name" value="PglY_5th"/>
</dbReference>
<dbReference type="InterPro" id="IPR058747">
    <property type="entry name" value="PglY_C"/>
</dbReference>
<dbReference type="AlphaFoldDB" id="A0A0U2YU29"/>
<dbReference type="Proteomes" id="UP000057181">
    <property type="component" value="Chromosome"/>
</dbReference>
<dbReference type="EMBL" id="CP013254">
    <property type="protein sequence ID" value="ALU39041.1"/>
    <property type="molecule type" value="Genomic_DNA"/>
</dbReference>
<proteinExistence type="predicted"/>
<reference evidence="3 5" key="1">
    <citation type="submission" date="2015-11" db="EMBL/GenBank/DDBJ databases">
        <title>Complete Genome Sequence of Kocuria flava strain HO-9041.</title>
        <authorList>
            <person name="Zhou M."/>
            <person name="Dai J."/>
        </authorList>
    </citation>
    <scope>NUCLEOTIDE SEQUENCE [LARGE SCALE GENOMIC DNA]</scope>
    <source>
        <strain evidence="3 5">HO-9041</strain>
    </source>
</reference>
<evidence type="ECO:0000313" key="3">
    <source>
        <dbReference type="EMBL" id="ALU39041.1"/>
    </source>
</evidence>
<dbReference type="Pfam" id="PF26381">
    <property type="entry name" value="BREX_PglY_5th"/>
    <property type="match status" value="1"/>
</dbReference>
<accession>A0A0U2YU29</accession>
<feature type="domain" description="ATPase PglY C-terminal" evidence="2">
    <location>
        <begin position="1005"/>
        <end position="1177"/>
    </location>
</feature>
<feature type="domain" description="ATPase PglY 5th" evidence="1">
    <location>
        <begin position="856"/>
        <end position="961"/>
    </location>
</feature>
<dbReference type="STRING" id="446860.AS188_03960"/>
<sequence>MTSPLLKDVFDIPRRAGAEDYVLRLTSTVDDDGAAQAIHDYVVTPALVEAFDQALDLVSSGIRERKNRGAFLAGSFGSGKSHFMAVLHALLRHRPEARAIEELQDVVVRHDDALREKNILPLAFHFLDASSMEEALFDGYVEQVRALHPKAPLPAFYRTDDLLRDAEGLRASMGDAAFFAGLGGDAPADDEWGMVLGGDGWDRARYDAARAAGPHSTERQELVTALTDAYFRSYTRQGTYVDLDEGLRAMSEHAQSLGYDAVVLFLDELVLWLAFAMHSPDFFRRESQKITKLVEGSYGRLPVPLISFIARQMDLSQWFADSGASGSQQAALDQAFRHQEGRFATITLGDDNLPYVASKRLLQPKDDAARAAVAAAFDHLDRAPDVWTVLLDGVNTDEQHRGADEKSFRMTYPFSPALVSTLRSLSGVMQRDRTALKVMQQMLVERQDTMTIDEVIPVGDAFDHIVTGKSNAVLDPQAAALFRSAAQLYEEKLRPVLLETNNLSPQDLEDRNSLPPAYLADERLAKTLLLSAVATKVPALSRLTTTRLASLNHGSIVSPLPGGEARVVGAKVRTWASRVPEIHVDDDHQDPVVRVQLSDVDYESIVDKARVEDNAGRQRNMLRRLLLENLELNLGEDTDMTGAHRHTVVWRGSRREIEIVFGNVRDAGDLPEDRLRATAGTWRFVIDHPFDEEGHSYREDVERIDSLLARNVASQTVLWLPRFLSQEKLKELRRLVVLDWLLTGSGDRWNQYSQHLSETDRSVAKEILHGQRRTLHDALHKAVAQAYGVITAQGGTLQEGAASQVLWSLDRGFTPELATDRPMKVAFERLVSDAFDASYPGHPEFEPADQEVRVPQLQQVLRHVERAVAHPDHRVPLEGDHVAVRRIANALNVGQATETHFLFGEDRFGDWPRLIARGMVEQGLQENEPVTVQQLRGILERAEPARGLRDEVADTVIIAWAALRQRAWFAYNVPMREQVVPGKIQGTWELRPQEMPEPEEWDRARNRASKLFGVGDQPYLTASAVNRLSQHVTDKAAALAAPAQDLVTALEQAYGKLGLRQGARLDMARAAATLVRTLRELSGVPLVRHLAAADLPGTDAMASVSLDKAAGVAQALRAVEWEPLDALLQARNDSTERGEAAAKILDALGTALTAHEYEQSLVGALAVAKKAAWDWAMRPWGVRPEGPDTEPPHPNPPDIAWHAHTVTWGSNSLQQLQEELDQRNAEGRRIELRWRFVDGG</sequence>
<name>A0A0U2YU29_9MICC</name>
<dbReference type="Pfam" id="PF26382">
    <property type="entry name" value="BREX_PglY_6th"/>
    <property type="match status" value="1"/>
</dbReference>
<evidence type="ECO:0000313" key="4">
    <source>
        <dbReference type="EMBL" id="GEO90701.1"/>
    </source>
</evidence>
<dbReference type="RefSeq" id="WP_058857753.1">
    <property type="nucleotide sequence ID" value="NZ_BJZR01000001.1"/>
</dbReference>
<gene>
    <name evidence="3" type="ORF">AS188_03960</name>
    <name evidence="4" type="ORF">KFL01_00070</name>
</gene>
<evidence type="ECO:0000259" key="2">
    <source>
        <dbReference type="Pfam" id="PF26382"/>
    </source>
</evidence>
<evidence type="ECO:0000313" key="6">
    <source>
        <dbReference type="Proteomes" id="UP000321155"/>
    </source>
</evidence>
<evidence type="ECO:0000313" key="5">
    <source>
        <dbReference type="Proteomes" id="UP000057181"/>
    </source>
</evidence>
<reference evidence="4 6" key="2">
    <citation type="submission" date="2019-07" db="EMBL/GenBank/DDBJ databases">
        <title>Whole genome shotgun sequence of Kocuria flava NBRC 107626.</title>
        <authorList>
            <person name="Hosoyama A."/>
            <person name="Uohara A."/>
            <person name="Ohji S."/>
            <person name="Ichikawa N."/>
        </authorList>
    </citation>
    <scope>NUCLEOTIDE SEQUENCE [LARGE SCALE GENOMIC DNA]</scope>
    <source>
        <strain evidence="4 6">NBRC 107626</strain>
    </source>
</reference>
<dbReference type="KEGG" id="kfv:AS188_03960"/>
<dbReference type="OrthoDB" id="3201900at2"/>
<evidence type="ECO:0000259" key="1">
    <source>
        <dbReference type="Pfam" id="PF26381"/>
    </source>
</evidence>
<organism evidence="3 5">
    <name type="scientific">Kocuria flava</name>
    <dbReference type="NCBI Taxonomy" id="446860"/>
    <lineage>
        <taxon>Bacteria</taxon>
        <taxon>Bacillati</taxon>
        <taxon>Actinomycetota</taxon>
        <taxon>Actinomycetes</taxon>
        <taxon>Micrococcales</taxon>
        <taxon>Micrococcaceae</taxon>
        <taxon>Kocuria</taxon>
    </lineage>
</organism>
<keyword evidence="6" id="KW-1185">Reference proteome</keyword>
<dbReference type="EMBL" id="BJZR01000001">
    <property type="protein sequence ID" value="GEO90701.1"/>
    <property type="molecule type" value="Genomic_DNA"/>
</dbReference>
<dbReference type="Proteomes" id="UP000321155">
    <property type="component" value="Unassembled WGS sequence"/>
</dbReference>
<protein>
    <recommendedName>
        <fullName evidence="7">Phage resistance protein</fullName>
    </recommendedName>
</protein>
<evidence type="ECO:0008006" key="7">
    <source>
        <dbReference type="Google" id="ProtNLM"/>
    </source>
</evidence>